<protein>
    <recommendedName>
        <fullName evidence="4">ATP synthase protein I</fullName>
    </recommendedName>
</protein>
<keyword evidence="1" id="KW-1133">Transmembrane helix</keyword>
<feature type="transmembrane region" description="Helical" evidence="1">
    <location>
        <begin position="21"/>
        <end position="43"/>
    </location>
</feature>
<evidence type="ECO:0000256" key="1">
    <source>
        <dbReference type="SAM" id="Phobius"/>
    </source>
</evidence>
<evidence type="ECO:0000313" key="2">
    <source>
        <dbReference type="EMBL" id="WGH93368.1"/>
    </source>
</evidence>
<proteinExistence type="predicted"/>
<evidence type="ECO:0008006" key="4">
    <source>
        <dbReference type="Google" id="ProtNLM"/>
    </source>
</evidence>
<organism evidence="2 3">
    <name type="scientific">Auritidibacter ignavus</name>
    <dbReference type="NCBI Taxonomy" id="678932"/>
    <lineage>
        <taxon>Bacteria</taxon>
        <taxon>Bacillati</taxon>
        <taxon>Actinomycetota</taxon>
        <taxon>Actinomycetes</taxon>
        <taxon>Micrococcales</taxon>
        <taxon>Micrococcaceae</taxon>
        <taxon>Auritidibacter</taxon>
    </lineage>
</organism>
<dbReference type="Proteomes" id="UP001224674">
    <property type="component" value="Chromosome"/>
</dbReference>
<keyword evidence="1" id="KW-0472">Membrane</keyword>
<dbReference type="AlphaFoldDB" id="A0AAJ6AM40"/>
<reference evidence="2 3" key="1">
    <citation type="submission" date="2023-03" db="EMBL/GenBank/DDBJ databases">
        <title>Complete genome sequences of several Auritidibacter ignavus strains isolated from ear infections.</title>
        <authorList>
            <person name="Baehr T."/>
            <person name="Baumhoegger A.M."/>
        </authorList>
    </citation>
    <scope>NUCLEOTIDE SEQUENCE [LARGE SCALE GENOMIC DNA]</scope>
    <source>
        <strain evidence="2 3">BABAE-6</strain>
    </source>
</reference>
<feature type="transmembrane region" description="Helical" evidence="1">
    <location>
        <begin position="80"/>
        <end position="102"/>
    </location>
</feature>
<accession>A0AAJ6AM40</accession>
<gene>
    <name evidence="2" type="ORF">QDX21_00680</name>
</gene>
<dbReference type="EMBL" id="CP122566">
    <property type="protein sequence ID" value="WGH93368.1"/>
    <property type="molecule type" value="Genomic_DNA"/>
</dbReference>
<keyword evidence="1" id="KW-0812">Transmembrane</keyword>
<sequence>MQQTTVRRRNRLVNRHGWWGIFFHASWVTLLAVLGAGVLFGGLDGIYGWWSAILAGLIVWVLSAVSVVVIAVVWQNHRDLAIPLAMGAFVVKIIVCAILLSVVPTPDWLMATPAALTALGAILVWQITEVLVFTRTREQIYHD</sequence>
<feature type="transmembrane region" description="Helical" evidence="1">
    <location>
        <begin position="108"/>
        <end position="127"/>
    </location>
</feature>
<evidence type="ECO:0000313" key="3">
    <source>
        <dbReference type="Proteomes" id="UP001224674"/>
    </source>
</evidence>
<dbReference type="RefSeq" id="WP_110110015.1">
    <property type="nucleotide sequence ID" value="NZ_CP122566.1"/>
</dbReference>
<keyword evidence="3" id="KW-1185">Reference proteome</keyword>
<name>A0AAJ6AM40_9MICC</name>
<feature type="transmembrane region" description="Helical" evidence="1">
    <location>
        <begin position="49"/>
        <end position="73"/>
    </location>
</feature>